<evidence type="ECO:0000313" key="16">
    <source>
        <dbReference type="EMBL" id="MCW3781553.1"/>
    </source>
</evidence>
<evidence type="ECO:0000256" key="2">
    <source>
        <dbReference type="ARBA" id="ARBA00009026"/>
    </source>
</evidence>
<dbReference type="Proteomes" id="UP001207582">
    <property type="component" value="Unassembled WGS sequence"/>
</dbReference>
<accession>A0ABT3J1K5</accession>
<dbReference type="EMBL" id="JAPDOG010000005">
    <property type="protein sequence ID" value="MCW3781553.1"/>
    <property type="molecule type" value="Genomic_DNA"/>
</dbReference>
<dbReference type="InterPro" id="IPR026610">
    <property type="entry name" value="Hen1"/>
</dbReference>
<evidence type="ECO:0000256" key="10">
    <source>
        <dbReference type="ARBA" id="ARBA00023158"/>
    </source>
</evidence>
<keyword evidence="8" id="KW-0460">Magnesium</keyword>
<dbReference type="CDD" id="cd02440">
    <property type="entry name" value="AdoMet_MTases"/>
    <property type="match status" value="1"/>
</dbReference>
<comment type="caution">
    <text evidence="16">The sequence shown here is derived from an EMBL/GenBank/DDBJ whole genome shotgun (WGS) entry which is preliminary data.</text>
</comment>
<dbReference type="NCBIfam" id="TIGR04074">
    <property type="entry name" value="bacter_Hen1"/>
    <property type="match status" value="1"/>
</dbReference>
<evidence type="ECO:0000256" key="7">
    <source>
        <dbReference type="ARBA" id="ARBA00022723"/>
    </source>
</evidence>
<proteinExistence type="inferred from homology"/>
<dbReference type="SUPFAM" id="SSF53335">
    <property type="entry name" value="S-adenosyl-L-methionine-dependent methyltransferases"/>
    <property type="match status" value="1"/>
</dbReference>
<evidence type="ECO:0000256" key="12">
    <source>
        <dbReference type="ARBA" id="ARBA00048418"/>
    </source>
</evidence>
<comment type="cofactor">
    <cofactor evidence="1">
        <name>Mg(2+)</name>
        <dbReference type="ChEBI" id="CHEBI:18420"/>
    </cofactor>
</comment>
<evidence type="ECO:0000256" key="5">
    <source>
        <dbReference type="ARBA" id="ARBA00022679"/>
    </source>
</evidence>
<evidence type="ECO:0000259" key="15">
    <source>
        <dbReference type="Pfam" id="PF13649"/>
    </source>
</evidence>
<keyword evidence="6" id="KW-0949">S-adenosyl-L-methionine</keyword>
<dbReference type="InterPro" id="IPR038546">
    <property type="entry name" value="Hen1_N_sf"/>
</dbReference>
<keyword evidence="17" id="KW-1185">Reference proteome</keyword>
<evidence type="ECO:0000256" key="9">
    <source>
        <dbReference type="ARBA" id="ARBA00022884"/>
    </source>
</evidence>
<dbReference type="RefSeq" id="WP_264771611.1">
    <property type="nucleotide sequence ID" value="NZ_JAPDOG010000005.1"/>
</dbReference>
<dbReference type="EC" id="2.1.1.386" evidence="11"/>
<keyword evidence="4" id="KW-0489">Methyltransferase</keyword>
<keyword evidence="5" id="KW-0808">Transferase</keyword>
<dbReference type="InterPro" id="IPR041698">
    <property type="entry name" value="Methyltransf_25"/>
</dbReference>
<comment type="catalytic activity">
    <reaction evidence="12">
        <text>small RNA 3'-end nucleotide + S-adenosyl-L-methionine = small RNA 3'-end 2'-O-methylnucleotide + S-adenosyl-L-homocysteine + H(+)</text>
        <dbReference type="Rhea" id="RHEA:37887"/>
        <dbReference type="Rhea" id="RHEA-COMP:10415"/>
        <dbReference type="Rhea" id="RHEA-COMP:10416"/>
        <dbReference type="ChEBI" id="CHEBI:15378"/>
        <dbReference type="ChEBI" id="CHEBI:57856"/>
        <dbReference type="ChEBI" id="CHEBI:59789"/>
        <dbReference type="ChEBI" id="CHEBI:74896"/>
        <dbReference type="ChEBI" id="CHEBI:74898"/>
        <dbReference type="EC" id="2.1.1.386"/>
    </reaction>
</comment>
<comment type="similarity">
    <text evidence="2">Belongs to the methyltransferase superfamily. HEN1 family.</text>
</comment>
<dbReference type="InterPro" id="IPR024026">
    <property type="entry name" value="3'-RNA_MeTfrase_Hen1_bac"/>
</dbReference>
<gene>
    <name evidence="16" type="ORF">OM960_08105</name>
</gene>
<dbReference type="Gene3D" id="3.40.50.150">
    <property type="entry name" value="Vaccinia Virus protein VP39"/>
    <property type="match status" value="1"/>
</dbReference>
<organism evidence="16 17">
    <name type="scientific">Defluviimonas salinarum</name>
    <dbReference type="NCBI Taxonomy" id="2992147"/>
    <lineage>
        <taxon>Bacteria</taxon>
        <taxon>Pseudomonadati</taxon>
        <taxon>Pseudomonadota</taxon>
        <taxon>Alphaproteobacteria</taxon>
        <taxon>Rhodobacterales</taxon>
        <taxon>Paracoccaceae</taxon>
        <taxon>Albidovulum</taxon>
    </lineage>
</organism>
<feature type="domain" description="Hen1 N-terminal" evidence="14">
    <location>
        <begin position="14"/>
        <end position="239"/>
    </location>
</feature>
<keyword evidence="13" id="KW-0175">Coiled coil</keyword>
<dbReference type="PANTHER" id="PTHR21404">
    <property type="entry name" value="HEN1"/>
    <property type="match status" value="1"/>
</dbReference>
<dbReference type="InterPro" id="IPR029063">
    <property type="entry name" value="SAM-dependent_MTases_sf"/>
</dbReference>
<keyword evidence="10" id="KW-0943">RNA-mediated gene silencing</keyword>
<protein>
    <recommendedName>
        <fullName evidence="3">Small RNA 2'-O-methyltransferase</fullName>
        <ecNumber evidence="11">2.1.1.386</ecNumber>
    </recommendedName>
</protein>
<evidence type="ECO:0000256" key="4">
    <source>
        <dbReference type="ARBA" id="ARBA00022603"/>
    </source>
</evidence>
<dbReference type="PANTHER" id="PTHR21404:SF3">
    <property type="entry name" value="SMALL RNA 2'-O-METHYLTRANSFERASE"/>
    <property type="match status" value="1"/>
</dbReference>
<dbReference type="Pfam" id="PF12623">
    <property type="entry name" value="Hen1_L"/>
    <property type="match status" value="1"/>
</dbReference>
<reference evidence="16 17" key="1">
    <citation type="submission" date="2022-10" db="EMBL/GenBank/DDBJ databases">
        <title>Defluviimonas sp. CAU 1641 isolated from mud.</title>
        <authorList>
            <person name="Kim W."/>
        </authorList>
    </citation>
    <scope>NUCLEOTIDE SEQUENCE [LARGE SCALE GENOMIC DNA]</scope>
    <source>
        <strain evidence="16 17">CAU 1641</strain>
    </source>
</reference>
<feature type="domain" description="Methyltransferase" evidence="15">
    <location>
        <begin position="286"/>
        <end position="375"/>
    </location>
</feature>
<dbReference type="InterPro" id="IPR024740">
    <property type="entry name" value="Hen1_N"/>
</dbReference>
<evidence type="ECO:0000313" key="17">
    <source>
        <dbReference type="Proteomes" id="UP001207582"/>
    </source>
</evidence>
<dbReference type="Pfam" id="PF13649">
    <property type="entry name" value="Methyltransf_25"/>
    <property type="match status" value="1"/>
</dbReference>
<evidence type="ECO:0000256" key="1">
    <source>
        <dbReference type="ARBA" id="ARBA00001946"/>
    </source>
</evidence>
<feature type="coiled-coil region" evidence="13">
    <location>
        <begin position="222"/>
        <end position="249"/>
    </location>
</feature>
<evidence type="ECO:0000259" key="14">
    <source>
        <dbReference type="Pfam" id="PF12623"/>
    </source>
</evidence>
<keyword evidence="9" id="KW-0694">RNA-binding</keyword>
<dbReference type="Gene3D" id="3.30.1610.20">
    <property type="entry name" value="Hen1, N-terminal domain"/>
    <property type="match status" value="1"/>
</dbReference>
<evidence type="ECO:0000256" key="6">
    <source>
        <dbReference type="ARBA" id="ARBA00022691"/>
    </source>
</evidence>
<evidence type="ECO:0000256" key="3">
    <source>
        <dbReference type="ARBA" id="ARBA00021330"/>
    </source>
</evidence>
<evidence type="ECO:0000256" key="13">
    <source>
        <dbReference type="SAM" id="Coils"/>
    </source>
</evidence>
<evidence type="ECO:0000256" key="8">
    <source>
        <dbReference type="ARBA" id="ARBA00022842"/>
    </source>
</evidence>
<name>A0ABT3J1K5_9RHOB</name>
<sequence length="466" mass="51713">MQLELTLYAPEGSDYAASDLGFLLHKHPGHLHERDTAQGKVSIFFPKVSEAEARAVIYLDVDPVALVRGKNEQSDGLLAQYVNDRPYAANSLLSVALGRVIGQTMSGKSKDRQSLADRALPFRIRIAPVAVSGGIDVIEELFSPLGYEFDAKTLDDTGRRAVFDLDLTITARLSKILNHLYVLVPVLDNAKHYWIDKAEIEKLLAKGGDWLPSHPAKELIARRALKHRRSLVEQALERLSETIDEEVEEESAADTGEEKLEKPIRLHDLRLDTVRDAILAAGARTVLDLGCGEGKLIRRLIRERGIERVLGVDPSVRTLETAARRLHLDEAGDRLRERVQLQLGSLTYGDRRWQGFDAATLVEVIEHIDPPRLAALELSLFGDARPGMVVVSTPNRDYNVLFEGMAPGTLRHGDHRFEWTRTEFANWAGRVAATHGYATDIRPLGPEDATHGAPSQMCVFTREGAA</sequence>
<evidence type="ECO:0000256" key="11">
    <source>
        <dbReference type="ARBA" id="ARBA00035025"/>
    </source>
</evidence>
<keyword evidence="7" id="KW-0479">Metal-binding</keyword>